<evidence type="ECO:0000256" key="1">
    <source>
        <dbReference type="SAM" id="Coils"/>
    </source>
</evidence>
<sequence>MEQLDDLMDKLNSDKFCAVTVYDRDTSKPIFRNVTHEQIKNDYGTAEEFFEKVFADGYKKLTLQEKRKNGANAFKMEGDTFDVSFGNTTEAAPKQTSKKKKKKKMKSGLMGLGMTEIFDLKMQAYDRGELARKLEESEKENKELKAKNEALNEEKLQKRYTKESNDSLNNMLLGVVKQAPIILKGLGFNVPVEATGLGLASADDIENEAHSETKKSFLETIKTLDDDTIALLQVIYQKINEKSENNVFSQELFELLQKHQMLV</sequence>
<keyword evidence="1" id="KW-0175">Coiled coil</keyword>
<evidence type="ECO:0000313" key="3">
    <source>
        <dbReference type="EMBL" id="MBP4139176.1"/>
    </source>
</evidence>
<evidence type="ECO:0000256" key="2">
    <source>
        <dbReference type="SAM" id="MobiDB-lite"/>
    </source>
</evidence>
<evidence type="ECO:0000313" key="4">
    <source>
        <dbReference type="Proteomes" id="UP000675047"/>
    </source>
</evidence>
<dbReference type="Proteomes" id="UP000675047">
    <property type="component" value="Unassembled WGS sequence"/>
</dbReference>
<keyword evidence="4" id="KW-1185">Reference proteome</keyword>
<comment type="caution">
    <text evidence="3">The sequence shown here is derived from an EMBL/GenBank/DDBJ whole genome shotgun (WGS) entry which is preliminary data.</text>
</comment>
<organism evidence="3 4">
    <name type="scientific">Flavobacterium geliluteum</name>
    <dbReference type="NCBI Taxonomy" id="2816120"/>
    <lineage>
        <taxon>Bacteria</taxon>
        <taxon>Pseudomonadati</taxon>
        <taxon>Bacteroidota</taxon>
        <taxon>Flavobacteriia</taxon>
        <taxon>Flavobacteriales</taxon>
        <taxon>Flavobacteriaceae</taxon>
        <taxon>Flavobacterium</taxon>
    </lineage>
</organism>
<name>A0A940XBX7_9FLAO</name>
<gene>
    <name evidence="3" type="ORF">J3495_13935</name>
</gene>
<protein>
    <submittedName>
        <fullName evidence="3">Uncharacterized protein</fullName>
    </submittedName>
</protein>
<feature type="coiled-coil region" evidence="1">
    <location>
        <begin position="127"/>
        <end position="161"/>
    </location>
</feature>
<accession>A0A940XBX7</accession>
<reference evidence="3 4" key="1">
    <citation type="submission" date="2021-03" db="EMBL/GenBank/DDBJ databases">
        <title>Flavobacterium Flabelliformis Sp. Nov. And Flavobacterium Geliluteum Sp. Nov., Two Novel Multidrug Resistant Psychrophilic Species Isolated From Antarctica.</title>
        <authorList>
            <person name="Kralova S."/>
            <person name="Busse H.J."/>
            <person name="Bezdicek M."/>
            <person name="Nykrynova M."/>
            <person name="Kroupova E."/>
            <person name="Krsek D."/>
            <person name="Sedlacek I."/>
        </authorList>
    </citation>
    <scope>NUCLEOTIDE SEQUENCE [LARGE SCALE GENOMIC DNA]</scope>
    <source>
        <strain evidence="3 4">P7388</strain>
    </source>
</reference>
<dbReference type="AlphaFoldDB" id="A0A940XBX7"/>
<proteinExistence type="predicted"/>
<feature type="region of interest" description="Disordered" evidence="2">
    <location>
        <begin position="86"/>
        <end position="106"/>
    </location>
</feature>
<dbReference type="EMBL" id="JAGFBV010000023">
    <property type="protein sequence ID" value="MBP4139176.1"/>
    <property type="molecule type" value="Genomic_DNA"/>
</dbReference>
<feature type="compositionally biased region" description="Basic residues" evidence="2">
    <location>
        <begin position="96"/>
        <end position="106"/>
    </location>
</feature>
<dbReference type="RefSeq" id="WP_210667147.1">
    <property type="nucleotide sequence ID" value="NZ_JAGFBV010000023.1"/>
</dbReference>